<dbReference type="Gene3D" id="3.10.450.50">
    <property type="match status" value="1"/>
</dbReference>
<dbReference type="AlphaFoldDB" id="Q16CN4"/>
<dbReference type="STRING" id="375451.RD1_0554"/>
<gene>
    <name evidence="2" type="ordered locus">RD1_0554</name>
</gene>
<dbReference type="HOGENOM" id="CLU_133108_0_0_5"/>
<dbReference type="KEGG" id="rde:RD1_0554"/>
<dbReference type="Pfam" id="PF12680">
    <property type="entry name" value="SnoaL_2"/>
    <property type="match status" value="1"/>
</dbReference>
<feature type="domain" description="SnoaL-like" evidence="1">
    <location>
        <begin position="24"/>
        <end position="103"/>
    </location>
</feature>
<sequence>MTSRKATKPSFGPDRMDYAAFAVEWEAAWNSHAIDRIMAHYALDVVFRSRKAMRLVGQGEIRGRDALRDYWIKALDQQPGLSFIVTNVFIGHAMIVITYRNQNDVEAAETLRFGPDGLVIEASACHRVPSHSL</sequence>
<dbReference type="InterPro" id="IPR037401">
    <property type="entry name" value="SnoaL-like"/>
</dbReference>
<dbReference type="eggNOG" id="COG4319">
    <property type="taxonomic scope" value="Bacteria"/>
</dbReference>
<accession>Q16CN4</accession>
<name>Q16CN4_ROSDO</name>
<dbReference type="SUPFAM" id="SSF54427">
    <property type="entry name" value="NTF2-like"/>
    <property type="match status" value="1"/>
</dbReference>
<proteinExistence type="predicted"/>
<evidence type="ECO:0000259" key="1">
    <source>
        <dbReference type="Pfam" id="PF12680"/>
    </source>
</evidence>
<protein>
    <recommendedName>
        <fullName evidence="1">SnoaL-like domain-containing protein</fullName>
    </recommendedName>
</protein>
<organism evidence="2 3">
    <name type="scientific">Roseobacter denitrificans (strain ATCC 33942 / OCh 114)</name>
    <name type="common">Erythrobacter sp. (strain OCh 114)</name>
    <name type="synonym">Roseobacter denitrificans</name>
    <dbReference type="NCBI Taxonomy" id="375451"/>
    <lineage>
        <taxon>Bacteria</taxon>
        <taxon>Pseudomonadati</taxon>
        <taxon>Pseudomonadota</taxon>
        <taxon>Alphaproteobacteria</taxon>
        <taxon>Rhodobacterales</taxon>
        <taxon>Roseobacteraceae</taxon>
        <taxon>Roseobacter</taxon>
    </lineage>
</organism>
<reference evidence="2 3" key="1">
    <citation type="journal article" date="2007" name="J. Bacteriol.">
        <title>The complete genome sequence of Roseobacter denitrificans reveals a mixotrophic rather than photosynthetic metabolism.</title>
        <authorList>
            <person name="Swingley W.D."/>
            <person name="Sadekar S."/>
            <person name="Mastrian S.D."/>
            <person name="Matthies H.J."/>
            <person name="Hao J."/>
            <person name="Ramos H."/>
            <person name="Acharya C.R."/>
            <person name="Conrad A.L."/>
            <person name="Taylor H.L."/>
            <person name="Dejesa L.C."/>
            <person name="Shah M.K."/>
            <person name="O'huallachain M.E."/>
            <person name="Lince M.T."/>
            <person name="Blankenship R.E."/>
            <person name="Beatty J.T."/>
            <person name="Touchman J.W."/>
        </authorList>
    </citation>
    <scope>NUCLEOTIDE SEQUENCE [LARGE SCALE GENOMIC DNA]</scope>
    <source>
        <strain evidence="3">ATCC 33942 / OCh 114</strain>
    </source>
</reference>
<keyword evidence="3" id="KW-1185">Reference proteome</keyword>
<evidence type="ECO:0000313" key="2">
    <source>
        <dbReference type="EMBL" id="ABG30259.1"/>
    </source>
</evidence>
<dbReference type="Proteomes" id="UP000007029">
    <property type="component" value="Chromosome"/>
</dbReference>
<evidence type="ECO:0000313" key="3">
    <source>
        <dbReference type="Proteomes" id="UP000007029"/>
    </source>
</evidence>
<dbReference type="EMBL" id="CP000362">
    <property type="protein sequence ID" value="ABG30259.1"/>
    <property type="molecule type" value="Genomic_DNA"/>
</dbReference>
<dbReference type="InterPro" id="IPR032710">
    <property type="entry name" value="NTF2-like_dom_sf"/>
</dbReference>